<keyword evidence="8" id="KW-1185">Reference proteome</keyword>
<accession>Q1YR44</accession>
<keyword evidence="2 5" id="KW-0812">Transmembrane</keyword>
<keyword evidence="4 5" id="KW-0472">Membrane</keyword>
<keyword evidence="1" id="KW-1003">Cell membrane</keyword>
<feature type="transmembrane region" description="Helical" evidence="5">
    <location>
        <begin position="12"/>
        <end position="31"/>
    </location>
</feature>
<feature type="transmembrane region" description="Helical" evidence="5">
    <location>
        <begin position="51"/>
        <end position="77"/>
    </location>
</feature>
<evidence type="ECO:0000259" key="6">
    <source>
        <dbReference type="Pfam" id="PF06305"/>
    </source>
</evidence>
<name>Q1YR44_9GAMM</name>
<protein>
    <recommendedName>
        <fullName evidence="6">Lipopolysaccharide assembly protein A domain-containing protein</fullName>
    </recommendedName>
</protein>
<dbReference type="HOGENOM" id="CLU_2464604_0_0_6"/>
<dbReference type="InterPro" id="IPR010445">
    <property type="entry name" value="LapA_dom"/>
</dbReference>
<evidence type="ECO:0000256" key="4">
    <source>
        <dbReference type="ARBA" id="ARBA00023136"/>
    </source>
</evidence>
<proteinExistence type="predicted"/>
<evidence type="ECO:0000313" key="7">
    <source>
        <dbReference type="EMBL" id="EAS46764.1"/>
    </source>
</evidence>
<dbReference type="GO" id="GO:0005886">
    <property type="term" value="C:plasma membrane"/>
    <property type="evidence" value="ECO:0007669"/>
    <property type="project" value="InterPro"/>
</dbReference>
<dbReference type="EMBL" id="AAPI01000005">
    <property type="protein sequence ID" value="EAS46764.1"/>
    <property type="molecule type" value="Genomic_DNA"/>
</dbReference>
<comment type="caution">
    <text evidence="7">The sequence shown here is derived from an EMBL/GenBank/DDBJ whole genome shotgun (WGS) entry which is preliminary data.</text>
</comment>
<feature type="domain" description="Lipopolysaccharide assembly protein A" evidence="6">
    <location>
        <begin position="32"/>
        <end position="86"/>
    </location>
</feature>
<evidence type="ECO:0000256" key="5">
    <source>
        <dbReference type="SAM" id="Phobius"/>
    </source>
</evidence>
<evidence type="ECO:0000256" key="3">
    <source>
        <dbReference type="ARBA" id="ARBA00022989"/>
    </source>
</evidence>
<evidence type="ECO:0000313" key="8">
    <source>
        <dbReference type="Proteomes" id="UP000005555"/>
    </source>
</evidence>
<evidence type="ECO:0000256" key="1">
    <source>
        <dbReference type="ARBA" id="ARBA00022475"/>
    </source>
</evidence>
<reference evidence="7 8" key="1">
    <citation type="submission" date="2006-03" db="EMBL/GenBank/DDBJ databases">
        <authorList>
            <person name="Giovannoni S.J."/>
            <person name="Cho J.-C."/>
            <person name="Ferriera S."/>
            <person name="Johnson J."/>
            <person name="Kravitz S."/>
            <person name="Halpern A."/>
            <person name="Remington K."/>
            <person name="Beeson K."/>
            <person name="Tran B."/>
            <person name="Rogers Y.-H."/>
            <person name="Friedman R."/>
            <person name="Venter J.C."/>
        </authorList>
    </citation>
    <scope>NUCLEOTIDE SEQUENCE [LARGE SCALE GENOMIC DNA]</scope>
    <source>
        <strain evidence="7 8">HTCC2207</strain>
    </source>
</reference>
<sequence>MKKEIPVGAVWTLIKFFLLLAIAAVGAFFALENSQQLTVDFVIFQSTALSLGLWLMIFLAVGCLLGLLASSVLITYYRRKLARAAKRD</sequence>
<organism evidence="7 8">
    <name type="scientific">gamma proteobacterium HTCC2207</name>
    <dbReference type="NCBI Taxonomy" id="314287"/>
    <lineage>
        <taxon>Bacteria</taxon>
        <taxon>Pseudomonadati</taxon>
        <taxon>Pseudomonadota</taxon>
        <taxon>Gammaproteobacteria</taxon>
        <taxon>Cellvibrionales</taxon>
        <taxon>Porticoccaceae</taxon>
        <taxon>SAR92 clade</taxon>
    </lineage>
</organism>
<dbReference type="STRING" id="314287.GB2207_03969"/>
<dbReference type="AlphaFoldDB" id="Q1YR44"/>
<keyword evidence="3 5" id="KW-1133">Transmembrane helix</keyword>
<dbReference type="Pfam" id="PF06305">
    <property type="entry name" value="LapA_dom"/>
    <property type="match status" value="1"/>
</dbReference>
<evidence type="ECO:0000256" key="2">
    <source>
        <dbReference type="ARBA" id="ARBA00022692"/>
    </source>
</evidence>
<gene>
    <name evidence="7" type="ORF">GB2207_03969</name>
</gene>
<dbReference type="Proteomes" id="UP000005555">
    <property type="component" value="Unassembled WGS sequence"/>
</dbReference>